<sequence length="629" mass="69840">MAVVKLGSKVKTNLPATIRYVINPAKNDDGRLVYASYSGEKRDADVLAEPMIHDLERCANGLRRDGVLALHLKHSFSPDERVTAGQVHELGVMLAEAITGGDYKYVVCTHVDRHHLHNHIVICAANRRTGRKMRLTRRSIDRWRAISDELCRREGLGILENPNVETAMKHAELVAAMRHTPGQDDSPLPGTGARTVASNGLGVGMNELYAAAKGGGVKERMRILIDLDAARAGNIAELSRLLDSHGISLAMRGGEATFMDQATGRRFRGSRLGPAYSLDQIGARLSNGGSMLHLTFNNKLVATENERTVSVWLPGSKRQRKVNLPVNMLHRDGGTWHLLVPETFTGMLTDRSNRYAARFTATTLADAFGRPERRIEPLTATPRTRIVRYASSEAQRRYYQSQARKLDELAMMVEGLNAACRIQRAGGCDLAKGLRDLNNRADWARGELRAAVIALNDAIDNNDTDLIVETREEIERREQALLECQRELDKIRIAARLAGITPPEQTNKEQHHEPDSKEHQYGNRSDGRHVLPNVRPDETTGTSEHDPDHGNRHDPVGSGEQGTRTADRGAAGREFDALIRESRASINESEALVSESDAQETTLRTQRDEQAARRNQTEGTRLRRKGRAL</sequence>
<name>A0AB72YZU1_9BIFI</name>
<proteinExistence type="predicted"/>
<dbReference type="EMBL" id="AEHJ01000029">
    <property type="protein sequence ID" value="EFO77348.1"/>
    <property type="molecule type" value="Genomic_DNA"/>
</dbReference>
<accession>A0AB72YZU1</accession>
<feature type="region of interest" description="Disordered" evidence="1">
    <location>
        <begin position="499"/>
        <end position="629"/>
    </location>
</feature>
<dbReference type="AlphaFoldDB" id="A0AB72YZU1"/>
<feature type="compositionally biased region" description="Basic and acidic residues" evidence="1">
    <location>
        <begin position="506"/>
        <end position="555"/>
    </location>
</feature>
<evidence type="ECO:0000313" key="3">
    <source>
        <dbReference type="EMBL" id="EFO77348.1"/>
    </source>
</evidence>
<comment type="caution">
    <text evidence="3">The sequence shown here is derived from an EMBL/GenBank/DDBJ whole genome shotgun (WGS) entry which is preliminary data.</text>
</comment>
<dbReference type="Pfam" id="PF03432">
    <property type="entry name" value="Relaxase"/>
    <property type="match status" value="1"/>
</dbReference>
<feature type="compositionally biased region" description="Basic and acidic residues" evidence="1">
    <location>
        <begin position="605"/>
        <end position="616"/>
    </location>
</feature>
<dbReference type="Proteomes" id="UP000003457">
    <property type="component" value="Unassembled WGS sequence"/>
</dbReference>
<protein>
    <submittedName>
        <fullName evidence="3">Relaxase/mobilization nuclease domain protein</fullName>
    </submittedName>
</protein>
<evidence type="ECO:0000259" key="2">
    <source>
        <dbReference type="Pfam" id="PF03432"/>
    </source>
</evidence>
<dbReference type="RefSeq" id="WP_003842955.1">
    <property type="nucleotide sequence ID" value="NZ_AEHJ01000029.1"/>
</dbReference>
<organism evidence="3 4">
    <name type="scientific">Bifidobacterium dentium JCVIHMP022</name>
    <dbReference type="NCBI Taxonomy" id="553191"/>
    <lineage>
        <taxon>Bacteria</taxon>
        <taxon>Bacillati</taxon>
        <taxon>Actinomycetota</taxon>
        <taxon>Actinomycetes</taxon>
        <taxon>Bifidobacteriales</taxon>
        <taxon>Bifidobacteriaceae</taxon>
        <taxon>Bifidobacterium</taxon>
    </lineage>
</organism>
<dbReference type="InterPro" id="IPR005094">
    <property type="entry name" value="Endonuclease_MobA/VirD2"/>
</dbReference>
<gene>
    <name evidence="3" type="ORF">HMPREF9003_1726</name>
</gene>
<feature type="compositionally biased region" description="Basic and acidic residues" evidence="1">
    <location>
        <begin position="565"/>
        <end position="583"/>
    </location>
</feature>
<evidence type="ECO:0000313" key="4">
    <source>
        <dbReference type="Proteomes" id="UP000003457"/>
    </source>
</evidence>
<reference evidence="3 4" key="1">
    <citation type="submission" date="2010-10" db="EMBL/GenBank/DDBJ databases">
        <authorList>
            <person name="Durkin A.S."/>
            <person name="Madupu R."/>
            <person name="Torralba M."/>
            <person name="Gillis M."/>
            <person name="Methe B."/>
            <person name="Sutton G."/>
            <person name="Nelson K.E."/>
        </authorList>
    </citation>
    <scope>NUCLEOTIDE SEQUENCE [LARGE SCALE GENOMIC DNA]</scope>
    <source>
        <strain evidence="3 4">JCVIHMP022</strain>
    </source>
</reference>
<evidence type="ECO:0000256" key="1">
    <source>
        <dbReference type="SAM" id="MobiDB-lite"/>
    </source>
</evidence>
<feature type="domain" description="MobA/VirD2-like nuclease" evidence="2">
    <location>
        <begin position="20"/>
        <end position="156"/>
    </location>
</feature>